<keyword evidence="4" id="KW-1185">Reference proteome</keyword>
<feature type="region of interest" description="Disordered" evidence="1">
    <location>
        <begin position="52"/>
        <end position="72"/>
    </location>
</feature>
<organism evidence="3 4">
    <name type="scientific">Erythrobacter litoralis</name>
    <dbReference type="NCBI Taxonomy" id="39960"/>
    <lineage>
        <taxon>Bacteria</taxon>
        <taxon>Pseudomonadati</taxon>
        <taxon>Pseudomonadota</taxon>
        <taxon>Alphaproteobacteria</taxon>
        <taxon>Sphingomonadales</taxon>
        <taxon>Erythrobacteraceae</taxon>
        <taxon>Erythrobacter/Porphyrobacter group</taxon>
        <taxon>Erythrobacter</taxon>
    </lineage>
</organism>
<dbReference type="KEGG" id="elq:Ga0102493_111278"/>
<gene>
    <name evidence="3" type="ORF">EH32_03585</name>
</gene>
<evidence type="ECO:0000256" key="1">
    <source>
        <dbReference type="SAM" id="MobiDB-lite"/>
    </source>
</evidence>
<dbReference type="Proteomes" id="UP000027866">
    <property type="component" value="Unassembled WGS sequence"/>
</dbReference>
<name>A0A074M4M4_9SPHN</name>
<comment type="caution">
    <text evidence="3">The sequence shown here is derived from an EMBL/GenBank/DDBJ whole genome shotgun (WGS) entry which is preliminary data.</text>
</comment>
<dbReference type="EMBL" id="JMIX01000014">
    <property type="protein sequence ID" value="KEO89596.1"/>
    <property type="molecule type" value="Genomic_DNA"/>
</dbReference>
<reference evidence="3 4" key="1">
    <citation type="submission" date="2014-04" db="EMBL/GenBank/DDBJ databases">
        <title>A comprehensive comparison of genomes of Erythrobacter spp. Strains.</title>
        <authorList>
            <person name="Zheng Q."/>
        </authorList>
    </citation>
    <scope>NUCLEOTIDE SEQUENCE [LARGE SCALE GENOMIC DNA]</scope>
    <source>
        <strain evidence="3 4">DSM 8509</strain>
    </source>
</reference>
<dbReference type="InterPro" id="IPR023214">
    <property type="entry name" value="HAD_sf"/>
</dbReference>
<dbReference type="AlphaFoldDB" id="A0A074M4M4"/>
<dbReference type="RefSeq" id="WP_069297422.1">
    <property type="nucleotide sequence ID" value="NZ_CP017057.1"/>
</dbReference>
<feature type="compositionally biased region" description="Low complexity" evidence="1">
    <location>
        <begin position="52"/>
        <end position="63"/>
    </location>
</feature>
<dbReference type="Gene3D" id="3.40.50.1000">
    <property type="entry name" value="HAD superfamily/HAD-like"/>
    <property type="match status" value="1"/>
</dbReference>
<evidence type="ECO:0000256" key="2">
    <source>
        <dbReference type="SAM" id="SignalP"/>
    </source>
</evidence>
<sequence length="284" mass="30131">MRLRRFLLAAGVLALAAPLSGCVAAAIPVVAGGALVRTGTDGKDAKVSAETAAKASAARSPARSTRDLSRDDARLLAGSAPSSLSLSNAKRGYMVEGFADFLSFARDTAAAVPDEAPRKSALLADPASLSGERKFCSQGPPAVLIELDPSGGMLPVQPILQADRTLADRLEGLRQSGMEIAWISGQSAAHADAVREALTTAALDPESRDTLLLMRYPGDRKQTRREDLARRACLLAIAGDEREDFDELYAYLVNPEAALRLENLIGDGWFLVPPLHSSDQRPTQ</sequence>
<proteinExistence type="predicted"/>
<evidence type="ECO:0008006" key="5">
    <source>
        <dbReference type="Google" id="ProtNLM"/>
    </source>
</evidence>
<protein>
    <recommendedName>
        <fullName evidence="5">Lipoprotein</fullName>
    </recommendedName>
</protein>
<feature type="signal peptide" evidence="2">
    <location>
        <begin position="1"/>
        <end position="25"/>
    </location>
</feature>
<accession>A0A074M4M4</accession>
<dbReference type="PATRIC" id="fig|39960.10.peg.353"/>
<evidence type="ECO:0000313" key="4">
    <source>
        <dbReference type="Proteomes" id="UP000027866"/>
    </source>
</evidence>
<evidence type="ECO:0000313" key="3">
    <source>
        <dbReference type="EMBL" id="KEO89596.1"/>
    </source>
</evidence>
<feature type="chain" id="PRO_5001698468" description="Lipoprotein" evidence="2">
    <location>
        <begin position="26"/>
        <end position="284"/>
    </location>
</feature>
<keyword evidence="2" id="KW-0732">Signal</keyword>
<dbReference type="OrthoDB" id="193314at2"/>